<dbReference type="EMBL" id="HBHM01000245">
    <property type="protein sequence ID" value="CAD9720912.1"/>
    <property type="molecule type" value="Transcribed_RNA"/>
</dbReference>
<evidence type="ECO:0000256" key="1">
    <source>
        <dbReference type="ARBA" id="ARBA00004906"/>
    </source>
</evidence>
<evidence type="ECO:0000313" key="13">
    <source>
        <dbReference type="EMBL" id="WZN60567.1"/>
    </source>
</evidence>
<dbReference type="InterPro" id="IPR036317">
    <property type="entry name" value="Cullin_homology_sf"/>
</dbReference>
<evidence type="ECO:0000256" key="3">
    <source>
        <dbReference type="ARBA" id="ARBA00022499"/>
    </source>
</evidence>
<keyword evidence="4" id="KW-0833">Ubl conjugation pathway</keyword>
<dbReference type="EMBL" id="CP151503">
    <property type="protein sequence ID" value="WZN60567.1"/>
    <property type="molecule type" value="Genomic_DNA"/>
</dbReference>
<reference evidence="10" key="1">
    <citation type="submission" date="2021-01" db="EMBL/GenBank/DDBJ databases">
        <authorList>
            <person name="Corre E."/>
            <person name="Pelletier E."/>
            <person name="Niang G."/>
            <person name="Scheremetjew M."/>
            <person name="Finn R."/>
            <person name="Kale V."/>
            <person name="Holt S."/>
            <person name="Cochrane G."/>
            <person name="Meng A."/>
            <person name="Brown T."/>
            <person name="Cohen L."/>
        </authorList>
    </citation>
    <scope>NUCLEOTIDE SEQUENCE</scope>
    <source>
        <strain evidence="12">RCC1871</strain>
        <strain evidence="10">RCC2335</strain>
    </source>
</reference>
<reference evidence="13 14" key="2">
    <citation type="submission" date="2024-03" db="EMBL/GenBank/DDBJ databases">
        <title>Complete genome sequence of the green alga Chloropicon roscoffensis RCC1871.</title>
        <authorList>
            <person name="Lemieux C."/>
            <person name="Pombert J.-F."/>
            <person name="Otis C."/>
            <person name="Turmel M."/>
        </authorList>
    </citation>
    <scope>NUCLEOTIDE SEQUENCE [LARGE SCALE GENOMIC DNA]</scope>
    <source>
        <strain evidence="13 14">RCC1871</strain>
    </source>
</reference>
<evidence type="ECO:0000313" key="14">
    <source>
        <dbReference type="Proteomes" id="UP001472866"/>
    </source>
</evidence>
<dbReference type="PROSITE" id="PS01256">
    <property type="entry name" value="CULLIN_1"/>
    <property type="match status" value="1"/>
</dbReference>
<dbReference type="AlphaFoldDB" id="A0A7S2T751"/>
<dbReference type="InterPro" id="IPR016159">
    <property type="entry name" value="Cullin_repeat-like_dom_sf"/>
</dbReference>
<evidence type="ECO:0000256" key="2">
    <source>
        <dbReference type="ARBA" id="ARBA00006019"/>
    </source>
</evidence>
<dbReference type="InterPro" id="IPR016157">
    <property type="entry name" value="Cullin_CS"/>
</dbReference>
<dbReference type="FunFam" id="1.20.1310.10:FF:000001">
    <property type="entry name" value="Cullin 3"/>
    <property type="match status" value="1"/>
</dbReference>
<dbReference type="EMBL" id="HBHM01000244">
    <property type="protein sequence ID" value="CAD9720911.1"/>
    <property type="molecule type" value="Transcribed_RNA"/>
</dbReference>
<dbReference type="SMART" id="SM00884">
    <property type="entry name" value="Cullin_Nedd8"/>
    <property type="match status" value="1"/>
</dbReference>
<organism evidence="10">
    <name type="scientific">Chloropicon roscoffensis</name>
    <dbReference type="NCBI Taxonomy" id="1461544"/>
    <lineage>
        <taxon>Eukaryota</taxon>
        <taxon>Viridiplantae</taxon>
        <taxon>Chlorophyta</taxon>
        <taxon>Chloropicophyceae</taxon>
        <taxon>Chloropicales</taxon>
        <taxon>Chloropicaceae</taxon>
        <taxon>Chloropicon</taxon>
    </lineage>
</organism>
<keyword evidence="14" id="KW-1185">Reference proteome</keyword>
<dbReference type="Proteomes" id="UP001472866">
    <property type="component" value="Chromosome 03"/>
</dbReference>
<dbReference type="InterPro" id="IPR036390">
    <property type="entry name" value="WH_DNA-bd_sf"/>
</dbReference>
<dbReference type="Pfam" id="PF00888">
    <property type="entry name" value="Cullin"/>
    <property type="match status" value="1"/>
</dbReference>
<dbReference type="Gene3D" id="1.20.1310.10">
    <property type="entry name" value="Cullin Repeats"/>
    <property type="match status" value="4"/>
</dbReference>
<evidence type="ECO:0000259" key="9">
    <source>
        <dbReference type="PROSITE" id="PS50069"/>
    </source>
</evidence>
<dbReference type="FunFam" id="1.10.10.10:FF:000503">
    <property type="entry name" value="Cullin-1"/>
    <property type="match status" value="1"/>
</dbReference>
<dbReference type="InterPro" id="IPR045093">
    <property type="entry name" value="Cullin"/>
</dbReference>
<dbReference type="GO" id="GO:0006511">
    <property type="term" value="P:ubiquitin-dependent protein catabolic process"/>
    <property type="evidence" value="ECO:0007669"/>
    <property type="project" value="InterPro"/>
</dbReference>
<accession>A0A7S2T751</accession>
<comment type="pathway">
    <text evidence="1">Protein modification; protein ubiquitination.</text>
</comment>
<dbReference type="GO" id="GO:0031461">
    <property type="term" value="C:cullin-RING ubiquitin ligase complex"/>
    <property type="evidence" value="ECO:0007669"/>
    <property type="project" value="InterPro"/>
</dbReference>
<keyword evidence="3" id="KW-1017">Isopeptide bond</keyword>
<evidence type="ECO:0000313" key="10">
    <source>
        <dbReference type="EMBL" id="CAD9720911.1"/>
    </source>
</evidence>
<proteinExistence type="inferred from homology"/>
<dbReference type="SMART" id="SM00182">
    <property type="entry name" value="CULLIN"/>
    <property type="match status" value="1"/>
</dbReference>
<evidence type="ECO:0000256" key="7">
    <source>
        <dbReference type="PROSITE-ProRule" id="PRU00330"/>
    </source>
</evidence>
<dbReference type="GO" id="GO:0031625">
    <property type="term" value="F:ubiquitin protein ligase binding"/>
    <property type="evidence" value="ECO:0007669"/>
    <property type="project" value="InterPro"/>
</dbReference>
<dbReference type="InterPro" id="IPR001373">
    <property type="entry name" value="Cullin_N"/>
</dbReference>
<dbReference type="Gene3D" id="1.10.10.10">
    <property type="entry name" value="Winged helix-like DNA-binding domain superfamily/Winged helix DNA-binding domain"/>
    <property type="match status" value="1"/>
</dbReference>
<dbReference type="Pfam" id="PF10557">
    <property type="entry name" value="Cullin_Nedd8"/>
    <property type="match status" value="1"/>
</dbReference>
<gene>
    <name evidence="10" type="ORF">CROS1312_LOCUS177</name>
    <name evidence="11" type="ORF">CROS1312_LOCUS178</name>
    <name evidence="12" type="ORF">CROS1456_LOCUS2438</name>
    <name evidence="13" type="ORF">HKI87_03g21010</name>
</gene>
<protein>
    <recommendedName>
        <fullName evidence="6">Cullin-5</fullName>
    </recommendedName>
</protein>
<dbReference type="EMBL" id="HBHZ01003157">
    <property type="protein sequence ID" value="CAE0189367.1"/>
    <property type="molecule type" value="Transcribed_RNA"/>
</dbReference>
<dbReference type="InterPro" id="IPR019559">
    <property type="entry name" value="Cullin_neddylation_domain"/>
</dbReference>
<dbReference type="InterPro" id="IPR016158">
    <property type="entry name" value="Cullin_homology"/>
</dbReference>
<name>A0A7S2T751_9CHLO</name>
<comment type="similarity">
    <text evidence="2 7 8">Belongs to the cullin family.</text>
</comment>
<feature type="domain" description="Cullin family profile" evidence="9">
    <location>
        <begin position="421"/>
        <end position="654"/>
    </location>
</feature>
<evidence type="ECO:0000256" key="6">
    <source>
        <dbReference type="ARBA" id="ARBA00040451"/>
    </source>
</evidence>
<dbReference type="InterPro" id="IPR059120">
    <property type="entry name" value="Cullin-like_AB"/>
</dbReference>
<dbReference type="FunFam" id="1.20.1310.10:FF:000013">
    <property type="entry name" value="Cullin-1 like"/>
    <property type="match status" value="1"/>
</dbReference>
<dbReference type="Gene3D" id="3.30.230.130">
    <property type="entry name" value="Cullin, Chain C, Domain 2"/>
    <property type="match status" value="1"/>
</dbReference>
<dbReference type="InterPro" id="IPR036388">
    <property type="entry name" value="WH-like_DNA-bd_sf"/>
</dbReference>
<sequence>MDREIIELGPGWTQCSHYIDKLIKFLEKETDSAFTSEEYMNFYTIVYNMCTQKNPYDFSQQLYQRYRDSFTGYISDKVAPVLLEKNSEAMLHELTLRWENHKLMVRLLSRIFKYLDRYYVSRYNLDYLNDVGLMCFRDIVYEEMKPTMKNAVLSLVLKEREGEQIDRQLVKTVLEIFVEIGLGNMNSYEEDFQKYLLEETSVHYRTKASEWIKEDSCPEYMIKAEKCLELEKDRVNQVQKLEGSGAASASGAEATNLASKQVNSGYLHHSTESRLLECVEDELLAKYEMQLLEKENSGCVALLRDYKKEDLGRMYRLFSRIPKGKEPMAKMLSQHIESEGMAIVKECNERAKAAKLEASTKSKKERRNQESQETVFVKKLIMLHDKYLLYVQECFNNDSLFHKALKDAFENFCDKQVANSTSAELLASFCDNLLKKGSGEKLSGDAIEETFEKVVKLLAYISDKDLYAEFYRKKLSKRLLFDRSANEDHERSMLARLKQQCGAQFTSKMEGMVTDLQLAKDNQARFEQYISTNPEKKPPLDLTVNVLTTGFWPSYPQNDLAVPESMSKSIDIFKEFYDLKTKHRRLKWVFTLGTCQIKGRFGSPKEKRYDLIMNTMQAATLMLFNDEEMLSFAEVRDRLNLPQEDVFRLLHSLSCAKHQLLVKEPSGKTVRSTDQFKLNTMFQDRMSKIRVSLPPLEQEKKKVMDDVDKDRRYAIDAAVVRTMKARKVLKHAELMAEVVTQLNQMFKPDVKMIKKRIEDLITREYLERDPENPQVFKYLA</sequence>
<evidence type="ECO:0000313" key="11">
    <source>
        <dbReference type="EMBL" id="CAD9720912.1"/>
    </source>
</evidence>
<dbReference type="SUPFAM" id="SSF75632">
    <property type="entry name" value="Cullin homology domain"/>
    <property type="match status" value="1"/>
</dbReference>
<dbReference type="SUPFAM" id="SSF46785">
    <property type="entry name" value="Winged helix' DNA-binding domain"/>
    <property type="match status" value="1"/>
</dbReference>
<evidence type="ECO:0000313" key="12">
    <source>
        <dbReference type="EMBL" id="CAE0189367.1"/>
    </source>
</evidence>
<dbReference type="Pfam" id="PF26557">
    <property type="entry name" value="Cullin_AB"/>
    <property type="match status" value="1"/>
</dbReference>
<dbReference type="PANTHER" id="PTHR11932">
    <property type="entry name" value="CULLIN"/>
    <property type="match status" value="1"/>
</dbReference>
<evidence type="ECO:0000256" key="8">
    <source>
        <dbReference type="RuleBase" id="RU003829"/>
    </source>
</evidence>
<keyword evidence="5" id="KW-0832">Ubl conjugation</keyword>
<dbReference type="PROSITE" id="PS50069">
    <property type="entry name" value="CULLIN_2"/>
    <property type="match status" value="1"/>
</dbReference>
<evidence type="ECO:0000256" key="4">
    <source>
        <dbReference type="ARBA" id="ARBA00022786"/>
    </source>
</evidence>
<dbReference type="SUPFAM" id="SSF74788">
    <property type="entry name" value="Cullin repeat-like"/>
    <property type="match status" value="2"/>
</dbReference>
<dbReference type="FunFam" id="1.20.1310.10:FF:000014">
    <property type="entry name" value="Cullin 5"/>
    <property type="match status" value="1"/>
</dbReference>
<evidence type="ECO:0000256" key="5">
    <source>
        <dbReference type="ARBA" id="ARBA00022843"/>
    </source>
</evidence>